<evidence type="ECO:0000256" key="1">
    <source>
        <dbReference type="PROSITE-ProRule" id="PRU10141"/>
    </source>
</evidence>
<evidence type="ECO:0000313" key="3">
    <source>
        <dbReference type="Proteomes" id="UP001164743"/>
    </source>
</evidence>
<sequence length="115" mass="12745">MDECGQCWWSSTRLPLRFLIKPMMKLGDMHQSPSSSSSSMNSQTKRLNFGGKAVVHSHGIDFSNGSSFFIKMNKLTLMEELGKGNYGTVQKVFHKSTKVVMAMKECPAGGIARPQ</sequence>
<keyword evidence="1" id="KW-0067">ATP-binding</keyword>
<dbReference type="PROSITE" id="PS00107">
    <property type="entry name" value="PROTEIN_KINASE_ATP"/>
    <property type="match status" value="1"/>
</dbReference>
<evidence type="ECO:0000313" key="2">
    <source>
        <dbReference type="EMBL" id="WAQ89760.1"/>
    </source>
</evidence>
<dbReference type="EMBL" id="CP110431">
    <property type="protein sequence ID" value="WAQ89760.1"/>
    <property type="molecule type" value="Genomic_DNA"/>
</dbReference>
<proteinExistence type="predicted"/>
<dbReference type="Gene3D" id="3.30.200.20">
    <property type="entry name" value="Phosphorylase Kinase, domain 1"/>
    <property type="match status" value="1"/>
</dbReference>
<dbReference type="Proteomes" id="UP001164743">
    <property type="component" value="Chromosome 11A"/>
</dbReference>
<keyword evidence="3" id="KW-1185">Reference proteome</keyword>
<organism evidence="2 3">
    <name type="scientific">Puccinia triticina</name>
    <dbReference type="NCBI Taxonomy" id="208348"/>
    <lineage>
        <taxon>Eukaryota</taxon>
        <taxon>Fungi</taxon>
        <taxon>Dikarya</taxon>
        <taxon>Basidiomycota</taxon>
        <taxon>Pucciniomycotina</taxon>
        <taxon>Pucciniomycetes</taxon>
        <taxon>Pucciniales</taxon>
        <taxon>Pucciniaceae</taxon>
        <taxon>Puccinia</taxon>
    </lineage>
</organism>
<evidence type="ECO:0008006" key="4">
    <source>
        <dbReference type="Google" id="ProtNLM"/>
    </source>
</evidence>
<dbReference type="GeneID" id="77802256"/>
<reference evidence="2" key="1">
    <citation type="submission" date="2022-10" db="EMBL/GenBank/DDBJ databases">
        <title>Puccinia triticina Genome sequencing and assembly.</title>
        <authorList>
            <person name="Li C."/>
        </authorList>
    </citation>
    <scope>NUCLEOTIDE SEQUENCE</scope>
    <source>
        <strain evidence="2">Pt15</strain>
    </source>
</reference>
<gene>
    <name evidence="2" type="ORF">PtA15_11A451</name>
</gene>
<protein>
    <recommendedName>
        <fullName evidence="4">Protein kinase domain-containing protein</fullName>
    </recommendedName>
</protein>
<keyword evidence="1" id="KW-0547">Nucleotide-binding</keyword>
<feature type="binding site" evidence="1">
    <location>
        <position position="104"/>
    </location>
    <ligand>
        <name>ATP</name>
        <dbReference type="ChEBI" id="CHEBI:30616"/>
    </ligand>
</feature>
<dbReference type="RefSeq" id="XP_053025315.1">
    <property type="nucleotide sequence ID" value="XM_053161361.1"/>
</dbReference>
<dbReference type="InterPro" id="IPR011009">
    <property type="entry name" value="Kinase-like_dom_sf"/>
</dbReference>
<dbReference type="SUPFAM" id="SSF56112">
    <property type="entry name" value="Protein kinase-like (PK-like)"/>
    <property type="match status" value="1"/>
</dbReference>
<dbReference type="InterPro" id="IPR017441">
    <property type="entry name" value="Protein_kinase_ATP_BS"/>
</dbReference>
<accession>A0ABY7CYQ2</accession>
<name>A0ABY7CYQ2_9BASI</name>